<dbReference type="Gene3D" id="2.20.25.10">
    <property type="match status" value="1"/>
</dbReference>
<name>A0A9D4YUQ1_CHLVU</name>
<keyword evidence="3" id="KW-0862">Zinc</keyword>
<feature type="region of interest" description="Disordered" evidence="4">
    <location>
        <begin position="338"/>
        <end position="358"/>
    </location>
</feature>
<evidence type="ECO:0000313" key="7">
    <source>
        <dbReference type="Proteomes" id="UP001055712"/>
    </source>
</evidence>
<dbReference type="GO" id="GO:0046872">
    <property type="term" value="F:metal ion binding"/>
    <property type="evidence" value="ECO:0007669"/>
    <property type="project" value="UniProtKB-KW"/>
</dbReference>
<dbReference type="InterPro" id="IPR038765">
    <property type="entry name" value="Papain-like_cys_pep_sf"/>
</dbReference>
<dbReference type="PANTHER" id="PTHR12143:SF19">
    <property type="entry name" value="PEPTIDE-N(4)-(N-ACETYL-BETA-GLUCOSAMINYL)ASPARAGINE AMIDASE"/>
    <property type="match status" value="1"/>
</dbReference>
<dbReference type="GO" id="GO:0005634">
    <property type="term" value="C:nucleus"/>
    <property type="evidence" value="ECO:0007669"/>
    <property type="project" value="TreeGrafter"/>
</dbReference>
<evidence type="ECO:0000256" key="3">
    <source>
        <dbReference type="ARBA" id="ARBA00022833"/>
    </source>
</evidence>
<comment type="similarity">
    <text evidence="1">Belongs to the transglutaminase-like superfamily. PNGase family.</text>
</comment>
<gene>
    <name evidence="6" type="ORF">D9Q98_007168</name>
</gene>
<evidence type="ECO:0000256" key="1">
    <source>
        <dbReference type="ARBA" id="ARBA00009390"/>
    </source>
</evidence>
<sequence>MDSDEALARRLQIEEMEAEYARVHAERQEEGTAVFRGNVQAHYNMVHTYEDEMSQAVAISVMPLQLQTAALEACAVSDAMGEQPALAWDDAFAQELLLWFKKDFFTWVNSPPCDSCGSSNTRSSSAVEANAEEAIHKARRTELHRCNECGATIRFPRYNDAVKLLETRRGRCGEWANCFTLCCRAAGLEARLVVDFEDHVWTEYWSPAGGRWVHLDPCEAAYDKPLLYEAGWGKKLSYVIAVGRHGIADVTRRYTRQYEQLLERRVLVQEAWLVEFLRSSSAALRALLPPDHRSLWEEREETERHQLLTGSIQPPSAEIAALPARQTGDAAWLAARGEDGSRVPGAGTADAAATVPPPGTRYRLANDEGLQAVHPLRLCGGAVRASGEHAPGELAAGAFDGQTATKWLDFAGKQGNAWLEYRLPAEHAAAVLAEYALTSANDSPERDPQHVVLEAWIEATEAWVQLDEQRHLAFPRRHHRLLLPLGGEVPPSRRFRLRVVSVADPAAANSVQLACLELLQREEQPQQQQEHDEKPLQEQQQQQQQERKGKQQLQEQKAAAETVAHQLTGLGLHQQQRQPPQEQPQPPPQPLPSPQPQPPQQPQPPPQPQPPLPPASQPAAPLPAVPAPAGASAGAPEQPENPWAALFLGGASG</sequence>
<dbReference type="Proteomes" id="UP001055712">
    <property type="component" value="Unassembled WGS sequence"/>
</dbReference>
<dbReference type="Pfam" id="PF01841">
    <property type="entry name" value="Transglut_core"/>
    <property type="match status" value="1"/>
</dbReference>
<dbReference type="SMART" id="SM00460">
    <property type="entry name" value="TGc"/>
    <property type="match status" value="1"/>
</dbReference>
<dbReference type="PANTHER" id="PTHR12143">
    <property type="entry name" value="PEPTIDE N-GLYCANASE PNGASE -RELATED"/>
    <property type="match status" value="1"/>
</dbReference>
<feature type="compositionally biased region" description="Low complexity" evidence="4">
    <location>
        <begin position="627"/>
        <end position="640"/>
    </location>
</feature>
<reference evidence="6" key="2">
    <citation type="submission" date="2020-11" db="EMBL/GenBank/DDBJ databases">
        <authorList>
            <person name="Cecchin M."/>
            <person name="Marcolungo L."/>
            <person name="Rossato M."/>
            <person name="Girolomoni L."/>
            <person name="Cosentino E."/>
            <person name="Cuine S."/>
            <person name="Li-Beisson Y."/>
            <person name="Delledonne M."/>
            <person name="Ballottari M."/>
        </authorList>
    </citation>
    <scope>NUCLEOTIDE SEQUENCE</scope>
    <source>
        <strain evidence="6">211/11P</strain>
        <tissue evidence="6">Whole cell</tissue>
    </source>
</reference>
<comment type="caution">
    <text evidence="6">The sequence shown here is derived from an EMBL/GenBank/DDBJ whole genome shotgun (WGS) entry which is preliminary data.</text>
</comment>
<organism evidence="6 7">
    <name type="scientific">Chlorella vulgaris</name>
    <name type="common">Green alga</name>
    <dbReference type="NCBI Taxonomy" id="3077"/>
    <lineage>
        <taxon>Eukaryota</taxon>
        <taxon>Viridiplantae</taxon>
        <taxon>Chlorophyta</taxon>
        <taxon>core chlorophytes</taxon>
        <taxon>Trebouxiophyceae</taxon>
        <taxon>Chlorellales</taxon>
        <taxon>Chlorellaceae</taxon>
        <taxon>Chlorella clade</taxon>
        <taxon>Chlorella</taxon>
    </lineage>
</organism>
<evidence type="ECO:0000259" key="5">
    <source>
        <dbReference type="SMART" id="SM00460"/>
    </source>
</evidence>
<dbReference type="OrthoDB" id="409136at2759"/>
<dbReference type="InterPro" id="IPR050883">
    <property type="entry name" value="PNGase"/>
</dbReference>
<dbReference type="GO" id="GO:0000224">
    <property type="term" value="F:peptide-N4-(N-acetyl-beta-glucosaminyl)asparagine amidase activity"/>
    <property type="evidence" value="ECO:0007669"/>
    <property type="project" value="TreeGrafter"/>
</dbReference>
<keyword evidence="7" id="KW-1185">Reference proteome</keyword>
<feature type="compositionally biased region" description="Pro residues" evidence="4">
    <location>
        <begin position="581"/>
        <end position="626"/>
    </location>
</feature>
<protein>
    <recommendedName>
        <fullName evidence="5">Transglutaminase-like domain-containing protein</fullName>
    </recommendedName>
</protein>
<dbReference type="Gene3D" id="3.10.620.30">
    <property type="match status" value="1"/>
</dbReference>
<keyword evidence="2" id="KW-0479">Metal-binding</keyword>
<dbReference type="EMBL" id="SIDB01000010">
    <property type="protein sequence ID" value="KAI3427233.1"/>
    <property type="molecule type" value="Genomic_DNA"/>
</dbReference>
<dbReference type="AlphaFoldDB" id="A0A9D4YUQ1"/>
<feature type="compositionally biased region" description="Low complexity" evidence="4">
    <location>
        <begin position="551"/>
        <end position="560"/>
    </location>
</feature>
<reference evidence="6" key="1">
    <citation type="journal article" date="2019" name="Plant J.">
        <title>Chlorella vulgaris genome assembly and annotation reveals the molecular basis for metabolic acclimation to high light conditions.</title>
        <authorList>
            <person name="Cecchin M."/>
            <person name="Marcolungo L."/>
            <person name="Rossato M."/>
            <person name="Girolomoni L."/>
            <person name="Cosentino E."/>
            <person name="Cuine S."/>
            <person name="Li-Beisson Y."/>
            <person name="Delledonne M."/>
            <person name="Ballottari M."/>
        </authorList>
    </citation>
    <scope>NUCLEOTIDE SEQUENCE</scope>
    <source>
        <strain evidence="6">211/11P</strain>
    </source>
</reference>
<evidence type="ECO:0000313" key="6">
    <source>
        <dbReference type="EMBL" id="KAI3427233.1"/>
    </source>
</evidence>
<dbReference type="GO" id="GO:0005829">
    <property type="term" value="C:cytosol"/>
    <property type="evidence" value="ECO:0007669"/>
    <property type="project" value="TreeGrafter"/>
</dbReference>
<feature type="region of interest" description="Disordered" evidence="4">
    <location>
        <begin position="523"/>
        <end position="560"/>
    </location>
</feature>
<feature type="compositionally biased region" description="Basic and acidic residues" evidence="4">
    <location>
        <begin position="523"/>
        <end position="536"/>
    </location>
</feature>
<dbReference type="InterPro" id="IPR002931">
    <property type="entry name" value="Transglutaminase-like"/>
</dbReference>
<feature type="region of interest" description="Disordered" evidence="4">
    <location>
        <begin position="573"/>
        <end position="653"/>
    </location>
</feature>
<evidence type="ECO:0000256" key="2">
    <source>
        <dbReference type="ARBA" id="ARBA00022723"/>
    </source>
</evidence>
<dbReference type="SUPFAM" id="SSF54001">
    <property type="entry name" value="Cysteine proteinases"/>
    <property type="match status" value="1"/>
</dbReference>
<accession>A0A9D4YUQ1</accession>
<feature type="domain" description="Transglutaminase-like" evidence="5">
    <location>
        <begin position="164"/>
        <end position="219"/>
    </location>
</feature>
<dbReference type="GO" id="GO:0006516">
    <property type="term" value="P:glycoprotein catabolic process"/>
    <property type="evidence" value="ECO:0007669"/>
    <property type="project" value="TreeGrafter"/>
</dbReference>
<evidence type="ECO:0000256" key="4">
    <source>
        <dbReference type="SAM" id="MobiDB-lite"/>
    </source>
</evidence>
<proteinExistence type="inferred from homology"/>